<feature type="domain" description="Carbohydrate kinase PfkB" evidence="1">
    <location>
        <begin position="26"/>
        <end position="312"/>
    </location>
</feature>
<reference evidence="2" key="1">
    <citation type="submission" date="2017-08" db="EMBL/GenBank/DDBJ databases">
        <authorList>
            <person name="Polle J.E."/>
            <person name="Barry K."/>
            <person name="Cushman J."/>
            <person name="Schmutz J."/>
            <person name="Tran D."/>
            <person name="Hathwaick L.T."/>
            <person name="Yim W.C."/>
            <person name="Jenkins J."/>
            <person name="Mckie-Krisberg Z.M."/>
            <person name="Prochnik S."/>
            <person name="Lindquist E."/>
            <person name="Dockter R.B."/>
            <person name="Adam C."/>
            <person name="Molina H."/>
            <person name="Bunkerborg J."/>
            <person name="Jin E."/>
            <person name="Buchheim M."/>
            <person name="Magnuson J."/>
        </authorList>
    </citation>
    <scope>NUCLEOTIDE SEQUENCE</scope>
    <source>
        <strain evidence="2">CCAP 19/18</strain>
    </source>
</reference>
<proteinExistence type="predicted"/>
<comment type="caution">
    <text evidence="2">The sequence shown here is derived from an EMBL/GenBank/DDBJ whole genome shotgun (WGS) entry which is preliminary data.</text>
</comment>
<evidence type="ECO:0000313" key="3">
    <source>
        <dbReference type="Proteomes" id="UP000815325"/>
    </source>
</evidence>
<dbReference type="PANTHER" id="PTHR47098:SF2">
    <property type="entry name" value="PROTEIN MAK32"/>
    <property type="match status" value="1"/>
</dbReference>
<evidence type="ECO:0000259" key="1">
    <source>
        <dbReference type="Pfam" id="PF00294"/>
    </source>
</evidence>
<protein>
    <submittedName>
        <fullName evidence="2">Ribokinase-like protein</fullName>
    </submittedName>
</protein>
<dbReference type="InterPro" id="IPR011611">
    <property type="entry name" value="PfkB_dom"/>
</dbReference>
<dbReference type="Pfam" id="PF00294">
    <property type="entry name" value="PfkB"/>
    <property type="match status" value="1"/>
</dbReference>
<dbReference type="SUPFAM" id="SSF53613">
    <property type="entry name" value="Ribokinase-like"/>
    <property type="match status" value="1"/>
</dbReference>
<dbReference type="EMBL" id="MU069533">
    <property type="protein sequence ID" value="KAF5839767.1"/>
    <property type="molecule type" value="Genomic_DNA"/>
</dbReference>
<gene>
    <name evidence="2" type="ORF">DUNSADRAFT_18645</name>
</gene>
<dbReference type="Proteomes" id="UP000815325">
    <property type="component" value="Unassembled WGS sequence"/>
</dbReference>
<evidence type="ECO:0000313" key="2">
    <source>
        <dbReference type="EMBL" id="KAF5839767.1"/>
    </source>
</evidence>
<dbReference type="InterPro" id="IPR029056">
    <property type="entry name" value="Ribokinase-like"/>
</dbReference>
<keyword evidence="3" id="KW-1185">Reference proteome</keyword>
<dbReference type="Gene3D" id="3.40.1190.20">
    <property type="match status" value="1"/>
</dbReference>
<organism evidence="2 3">
    <name type="scientific">Dunaliella salina</name>
    <name type="common">Green alga</name>
    <name type="synonym">Protococcus salinus</name>
    <dbReference type="NCBI Taxonomy" id="3046"/>
    <lineage>
        <taxon>Eukaryota</taxon>
        <taxon>Viridiplantae</taxon>
        <taxon>Chlorophyta</taxon>
        <taxon>core chlorophytes</taxon>
        <taxon>Chlorophyceae</taxon>
        <taxon>CS clade</taxon>
        <taxon>Chlamydomonadales</taxon>
        <taxon>Dunaliellaceae</taxon>
        <taxon>Dunaliella</taxon>
    </lineage>
</organism>
<accession>A0ABQ7GYT8</accession>
<sequence>MAQLGGGGSQSLFGYQLASASISGSLAQVGLAAGVGQDFPASCHAWLSNLGVDLQGLFVAADPKRNTPRAWQVFEEDGRRTQIWRSKGDPCEALYALLRPRLDTLPQHYDQAQNFHLGAHPVTPPLELMRGLHARAQAAGGLFSVEPYVTADRPLSGYEFQELLSSCDIYSPNMLEAQTMLGVDDRVTPVELVHRLVEAGGPHGAPIIILRCGEQGAIVSYRPSSLMLTVPALTEGVNVVDVTGAGNAFCGGFLASLVKSCRGREASGGGSSGSSSSNSVSGHQAYEINQSELAEAAAWGAVSASFMIEEQGVPVTPVQELTGHTHARFDVVRRGVKVYSAARETEHISHHRPWQSKLQGSPCTLQATSSYVSGSNLGVGSMKCQGGPRLSSGSVVPPNPKHGILLRPQRQMRAASLGPAKPVQNLVSPW</sequence>
<name>A0ABQ7GYT8_DUNSA</name>
<dbReference type="PANTHER" id="PTHR47098">
    <property type="entry name" value="PROTEIN MAK32"/>
    <property type="match status" value="1"/>
</dbReference>